<keyword evidence="11 15" id="KW-0472">Membrane</keyword>
<feature type="domain" description="Polysaccharide chain length determinant N-terminal" evidence="16">
    <location>
        <begin position="5"/>
        <end position="97"/>
    </location>
</feature>
<dbReference type="GO" id="GO:0042802">
    <property type="term" value="F:identical protein binding"/>
    <property type="evidence" value="ECO:0007669"/>
    <property type="project" value="UniProtKB-ARBA"/>
</dbReference>
<dbReference type="Pfam" id="PF13614">
    <property type="entry name" value="AAA_31"/>
    <property type="match status" value="1"/>
</dbReference>
<evidence type="ECO:0000256" key="8">
    <source>
        <dbReference type="ARBA" id="ARBA00022777"/>
    </source>
</evidence>
<feature type="domain" description="AAA" evidence="17">
    <location>
        <begin position="546"/>
        <end position="687"/>
    </location>
</feature>
<protein>
    <submittedName>
        <fullName evidence="19">Capsular polysaccharide biosynthesis protein</fullName>
    </submittedName>
</protein>
<dbReference type="InterPro" id="IPR003856">
    <property type="entry name" value="LPS_length_determ_N"/>
</dbReference>
<dbReference type="CDD" id="cd05387">
    <property type="entry name" value="BY-kinase"/>
    <property type="match status" value="1"/>
</dbReference>
<evidence type="ECO:0000256" key="13">
    <source>
        <dbReference type="ARBA" id="ARBA00053015"/>
    </source>
</evidence>
<dbReference type="AlphaFoldDB" id="A0A423PLB9"/>
<comment type="caution">
    <text evidence="19">The sequence shown here is derived from an EMBL/GenBank/DDBJ whole genome shotgun (WGS) entry which is preliminary data.</text>
</comment>
<evidence type="ECO:0000256" key="15">
    <source>
        <dbReference type="SAM" id="Phobius"/>
    </source>
</evidence>
<evidence type="ECO:0000256" key="3">
    <source>
        <dbReference type="ARBA" id="ARBA00022475"/>
    </source>
</evidence>
<evidence type="ECO:0000256" key="7">
    <source>
        <dbReference type="ARBA" id="ARBA00022741"/>
    </source>
</evidence>
<evidence type="ECO:0000256" key="5">
    <source>
        <dbReference type="ARBA" id="ARBA00022679"/>
    </source>
</evidence>
<dbReference type="InterPro" id="IPR032807">
    <property type="entry name" value="GNVR"/>
</dbReference>
<evidence type="ECO:0000256" key="10">
    <source>
        <dbReference type="ARBA" id="ARBA00022989"/>
    </source>
</evidence>
<evidence type="ECO:0000256" key="6">
    <source>
        <dbReference type="ARBA" id="ARBA00022692"/>
    </source>
</evidence>
<dbReference type="SUPFAM" id="SSF52540">
    <property type="entry name" value="P-loop containing nucleoside triphosphate hydrolases"/>
    <property type="match status" value="1"/>
</dbReference>
<dbReference type="InterPro" id="IPR005702">
    <property type="entry name" value="Wzc-like_C"/>
</dbReference>
<evidence type="ECO:0000259" key="16">
    <source>
        <dbReference type="Pfam" id="PF02706"/>
    </source>
</evidence>
<evidence type="ECO:0000256" key="9">
    <source>
        <dbReference type="ARBA" id="ARBA00022840"/>
    </source>
</evidence>
<evidence type="ECO:0000256" key="2">
    <source>
        <dbReference type="ARBA" id="ARBA00008883"/>
    </source>
</evidence>
<dbReference type="NCBIfam" id="TIGR01007">
    <property type="entry name" value="eps_fam"/>
    <property type="match status" value="1"/>
</dbReference>
<proteinExistence type="inferred from homology"/>
<evidence type="ECO:0000256" key="12">
    <source>
        <dbReference type="ARBA" id="ARBA00023137"/>
    </source>
</evidence>
<dbReference type="InterPro" id="IPR025669">
    <property type="entry name" value="AAA_dom"/>
</dbReference>
<dbReference type="InterPro" id="IPR050445">
    <property type="entry name" value="Bact_polysacc_biosynth/exp"/>
</dbReference>
<feature type="transmembrane region" description="Helical" evidence="15">
    <location>
        <begin position="20"/>
        <end position="40"/>
    </location>
</feature>
<comment type="catalytic activity">
    <reaction evidence="13">
        <text>L-tyrosyl-[protein] + ATP = O-phospho-L-tyrosyl-[protein] + ADP + H(+)</text>
        <dbReference type="Rhea" id="RHEA:10596"/>
        <dbReference type="Rhea" id="RHEA-COMP:10136"/>
        <dbReference type="Rhea" id="RHEA-COMP:20101"/>
        <dbReference type="ChEBI" id="CHEBI:15378"/>
        <dbReference type="ChEBI" id="CHEBI:30616"/>
        <dbReference type="ChEBI" id="CHEBI:46858"/>
        <dbReference type="ChEBI" id="CHEBI:61978"/>
        <dbReference type="ChEBI" id="CHEBI:456216"/>
    </reaction>
</comment>
<dbReference type="EMBL" id="AYKH01000022">
    <property type="protein sequence ID" value="ROO26373.1"/>
    <property type="molecule type" value="Genomic_DNA"/>
</dbReference>
<feature type="coiled-coil region" evidence="14">
    <location>
        <begin position="275"/>
        <end position="381"/>
    </location>
</feature>
<keyword evidence="12" id="KW-0829">Tyrosine-protein kinase</keyword>
<evidence type="ECO:0000256" key="14">
    <source>
        <dbReference type="SAM" id="Coils"/>
    </source>
</evidence>
<evidence type="ECO:0000313" key="20">
    <source>
        <dbReference type="Proteomes" id="UP000283993"/>
    </source>
</evidence>
<feature type="transmembrane region" description="Helical" evidence="15">
    <location>
        <begin position="445"/>
        <end position="469"/>
    </location>
</feature>
<dbReference type="Gene3D" id="1.10.287.1490">
    <property type="match status" value="1"/>
</dbReference>
<feature type="domain" description="Tyrosine-protein kinase G-rich" evidence="18">
    <location>
        <begin position="389"/>
        <end position="467"/>
    </location>
</feature>
<dbReference type="Pfam" id="PF13807">
    <property type="entry name" value="GNVR"/>
    <property type="match status" value="1"/>
</dbReference>
<comment type="subcellular location">
    <subcellularLocation>
        <location evidence="1">Cell inner membrane</location>
        <topology evidence="1">Multi-pass membrane protein</topology>
    </subcellularLocation>
</comment>
<evidence type="ECO:0000256" key="4">
    <source>
        <dbReference type="ARBA" id="ARBA00022519"/>
    </source>
</evidence>
<keyword evidence="4" id="KW-0997">Cell inner membrane</keyword>
<keyword evidence="3" id="KW-1003">Cell membrane</keyword>
<evidence type="ECO:0000313" key="19">
    <source>
        <dbReference type="EMBL" id="ROO26373.1"/>
    </source>
</evidence>
<keyword evidence="6 15" id="KW-0812">Transmembrane</keyword>
<dbReference type="Pfam" id="PF02706">
    <property type="entry name" value="Wzz"/>
    <property type="match status" value="1"/>
</dbReference>
<evidence type="ECO:0000256" key="1">
    <source>
        <dbReference type="ARBA" id="ARBA00004429"/>
    </source>
</evidence>
<evidence type="ECO:0000259" key="17">
    <source>
        <dbReference type="Pfam" id="PF13614"/>
    </source>
</evidence>
<reference evidence="19 20" key="1">
    <citation type="submission" date="2013-10" db="EMBL/GenBank/DDBJ databases">
        <title>Salinisphaera orenii MK-B5 Genome Sequencing.</title>
        <authorList>
            <person name="Lai Q."/>
            <person name="Li C."/>
            <person name="Shao Z."/>
        </authorList>
    </citation>
    <scope>NUCLEOTIDE SEQUENCE [LARGE SCALE GENOMIC DNA]</scope>
    <source>
        <strain evidence="19 20">MK-B5</strain>
    </source>
</reference>
<dbReference type="Pfam" id="PF23607">
    <property type="entry name" value="WZC_N"/>
    <property type="match status" value="1"/>
</dbReference>
<keyword evidence="14" id="KW-0175">Coiled coil</keyword>
<keyword evidence="8" id="KW-0418">Kinase</keyword>
<keyword evidence="9" id="KW-0067">ATP-binding</keyword>
<dbReference type="InterPro" id="IPR027417">
    <property type="entry name" value="P-loop_NTPase"/>
</dbReference>
<name>A0A423PLB9_9GAMM</name>
<keyword evidence="5" id="KW-0808">Transferase</keyword>
<dbReference type="GO" id="GO:0005886">
    <property type="term" value="C:plasma membrane"/>
    <property type="evidence" value="ECO:0007669"/>
    <property type="project" value="UniProtKB-SubCell"/>
</dbReference>
<accession>A0A423PLB9</accession>
<dbReference type="PANTHER" id="PTHR32309:SF32">
    <property type="entry name" value="TYROSINE-PROTEIN KINASE ETK-RELATED"/>
    <property type="match status" value="1"/>
</dbReference>
<keyword evidence="10 15" id="KW-1133">Transmembrane helix</keyword>
<evidence type="ECO:0000256" key="11">
    <source>
        <dbReference type="ARBA" id="ARBA00023136"/>
    </source>
</evidence>
<dbReference type="GO" id="GO:0004713">
    <property type="term" value="F:protein tyrosine kinase activity"/>
    <property type="evidence" value="ECO:0007669"/>
    <property type="project" value="UniProtKB-KW"/>
</dbReference>
<organism evidence="19 20">
    <name type="scientific">Salinisphaera orenii MK-B5</name>
    <dbReference type="NCBI Taxonomy" id="856730"/>
    <lineage>
        <taxon>Bacteria</taxon>
        <taxon>Pseudomonadati</taxon>
        <taxon>Pseudomonadota</taxon>
        <taxon>Gammaproteobacteria</taxon>
        <taxon>Salinisphaerales</taxon>
        <taxon>Salinisphaeraceae</taxon>
        <taxon>Salinisphaera</taxon>
    </lineage>
</organism>
<dbReference type="PANTHER" id="PTHR32309">
    <property type="entry name" value="TYROSINE-PROTEIN KINASE"/>
    <property type="match status" value="1"/>
</dbReference>
<dbReference type="Proteomes" id="UP000283993">
    <property type="component" value="Unassembled WGS sequence"/>
</dbReference>
<gene>
    <name evidence="19" type="ORF">SAOR_10530</name>
</gene>
<keyword evidence="7" id="KW-0547">Nucleotide-binding</keyword>
<comment type="similarity">
    <text evidence="2">Belongs to the etk/wzc family.</text>
</comment>
<dbReference type="FunFam" id="3.40.50.300:FF:000527">
    <property type="entry name" value="Tyrosine-protein kinase etk"/>
    <property type="match status" value="1"/>
</dbReference>
<dbReference type="GO" id="GO:0005524">
    <property type="term" value="F:ATP binding"/>
    <property type="evidence" value="ECO:0007669"/>
    <property type="project" value="UniProtKB-KW"/>
</dbReference>
<keyword evidence="20" id="KW-1185">Reference proteome</keyword>
<dbReference type="Gene3D" id="3.40.50.300">
    <property type="entry name" value="P-loop containing nucleotide triphosphate hydrolases"/>
    <property type="match status" value="1"/>
</dbReference>
<evidence type="ECO:0000259" key="18">
    <source>
        <dbReference type="Pfam" id="PF13807"/>
    </source>
</evidence>
<sequence>MGRDDEIDLARLWGLLWGGRWKIVAFVVAALLCAVFYLFVVQPTYQTDALLKIEDEGSQPLQGVTNDLKQLAGKGTSLAESEIPIIKSRTVLGDTVEGLGLETVSAPAYFPVIGQAVAERRKLGPLASSAVPPDAESWFGRYAWQPVHATVERMNVPDDLLGEAFTLRALGGGQYLLFGPEGDRILKGSVGEVAEGETSTGAAVGVFVSDIAVSNPPTDFNVTRRAALSVVGELQDKLRVVEEGDESGIVRISLEGKDKARIANIVNSVANNYLRQNVEARSAEAEKSLEFLDKQMPELKAELEAAESRLTQYQEKNDTIDLGKEGQALLDQMVAIEDKRSQLELKIAELRQTYTGQHPALQAARDQMEQLAQEKQQLDERIGSLPGAQKEMFGLRRDVEVNTQLYTALLNRAQQLRVIKAGTVGNVRIVDQAVQPMRSVSPRTALVLMLAIILGGLLGVAFVFVQAAIRRGVDDPKAIENRLGLSVYAVVPFSNWLEQQSARSRRRRQPLPLLARDNPEEIAVEALRSMRTSLYFAQTEADSNVILMTGPTPGIGKSFVSVNLAYLLAEVGQSVVVVDADLRKGRIHEFFKDRQRAPGLSQVLTGQVELDDALRTSEDLEFSVLTTGQLPPNPSEMLMRKTFPQLLERLKKRFDIVLVDAPPVLAVTDAAIIRASLPGVVTFMVAAAGRHPMAELEETAKRLTSRDHKVAGVVFNAYQKKHASYAGGYSYYQYEYKK</sequence>